<dbReference type="AlphaFoldDB" id="A0A915PUZ6"/>
<evidence type="ECO:0000313" key="3">
    <source>
        <dbReference type="WBParaSite" id="sdigi.contig275.g6954.t1"/>
    </source>
</evidence>
<accession>A0A915PUZ6</accession>
<feature type="compositionally biased region" description="Basic and acidic residues" evidence="1">
    <location>
        <begin position="76"/>
        <end position="96"/>
    </location>
</feature>
<organism evidence="2 3">
    <name type="scientific">Setaria digitata</name>
    <dbReference type="NCBI Taxonomy" id="48799"/>
    <lineage>
        <taxon>Eukaryota</taxon>
        <taxon>Metazoa</taxon>
        <taxon>Ecdysozoa</taxon>
        <taxon>Nematoda</taxon>
        <taxon>Chromadorea</taxon>
        <taxon>Rhabditida</taxon>
        <taxon>Spirurina</taxon>
        <taxon>Spiruromorpha</taxon>
        <taxon>Filarioidea</taxon>
        <taxon>Setariidae</taxon>
        <taxon>Setaria</taxon>
    </lineage>
</organism>
<keyword evidence="2" id="KW-1185">Reference proteome</keyword>
<evidence type="ECO:0000313" key="2">
    <source>
        <dbReference type="Proteomes" id="UP000887581"/>
    </source>
</evidence>
<name>A0A915PUZ6_9BILA</name>
<dbReference type="WBParaSite" id="sdigi.contig275.g6954.t1">
    <property type="protein sequence ID" value="sdigi.contig275.g6954.t1"/>
    <property type="gene ID" value="sdigi.contig275.g6954"/>
</dbReference>
<dbReference type="Proteomes" id="UP000887581">
    <property type="component" value="Unplaced"/>
</dbReference>
<feature type="region of interest" description="Disordered" evidence="1">
    <location>
        <begin position="41"/>
        <end position="128"/>
    </location>
</feature>
<sequence>MISNKQLYNTTTPLTNTNGQAVANGRLHSAIRRSSSNNAVHNVVKQTTTERKAPIAQAECSDTDYDTSRTISRPVPIDKSRKVDLLDNRYPRERAQSAETRQNGPVCGERMPSSKTRPRCRSQRRPGIFATFRRSAQNNV</sequence>
<evidence type="ECO:0000256" key="1">
    <source>
        <dbReference type="SAM" id="MobiDB-lite"/>
    </source>
</evidence>
<proteinExistence type="predicted"/>
<reference evidence="3" key="1">
    <citation type="submission" date="2022-11" db="UniProtKB">
        <authorList>
            <consortium name="WormBaseParasite"/>
        </authorList>
    </citation>
    <scope>IDENTIFICATION</scope>
</reference>
<protein>
    <submittedName>
        <fullName evidence="3">DUF4005 domain-containing protein</fullName>
    </submittedName>
</protein>